<feature type="compositionally biased region" description="Polar residues" evidence="1">
    <location>
        <begin position="1"/>
        <end position="11"/>
    </location>
</feature>
<dbReference type="Gene3D" id="3.30.200.20">
    <property type="entry name" value="Phosphorylase Kinase, domain 1"/>
    <property type="match status" value="1"/>
</dbReference>
<organism evidence="2 3">
    <name type="scientific">Blumeria graminis f. sp. tritici 96224</name>
    <dbReference type="NCBI Taxonomy" id="1268274"/>
    <lineage>
        <taxon>Eukaryota</taxon>
        <taxon>Fungi</taxon>
        <taxon>Dikarya</taxon>
        <taxon>Ascomycota</taxon>
        <taxon>Pezizomycotina</taxon>
        <taxon>Leotiomycetes</taxon>
        <taxon>Erysiphales</taxon>
        <taxon>Erysiphaceae</taxon>
        <taxon>Blumeria</taxon>
    </lineage>
</organism>
<accession>A0A656KIA7</accession>
<feature type="compositionally biased region" description="Polar residues" evidence="1">
    <location>
        <begin position="58"/>
        <end position="72"/>
    </location>
</feature>
<feature type="region of interest" description="Disordered" evidence="1">
    <location>
        <begin position="264"/>
        <end position="302"/>
    </location>
</feature>
<sequence length="345" mass="37533">MSSAALQSTLVAKSPVPARPVGRPYTSGTAQSREGYFRPSSANTSSPSARRPSRRSSGNGIVGNSNHSQTHGSSVICSPTSSTSSRLHSSSTMTTTAPLTQTIMSPGDSQRGLPPIVSPRTSSNRAIHPCPVAEYSSSSRKGTPRDPSDAARRETKSSDGQYDRDRTRNKRTFSQTRKPSEDPAANTTRTRNRQVSQNDPQVQQSNEALDPKVSTTMNVRRKPASTLENQSRTGPSREASEVLNRIIVSQPEIDIERERERMAEAVPNHQGTHVNSKPEKENTTRSTKNRHEHAAVSGKREKSSKFGEYYLGGTLGEGEFGKVKMGWKQEGGVQVSTSAKNQTQN</sequence>
<keyword evidence="2" id="KW-0418">Kinase</keyword>
<protein>
    <submittedName>
        <fullName evidence="2">Serine/threonine protein kinase</fullName>
    </submittedName>
</protein>
<evidence type="ECO:0000313" key="3">
    <source>
        <dbReference type="Proteomes" id="UP000053110"/>
    </source>
</evidence>
<feature type="compositionally biased region" description="Basic and acidic residues" evidence="1">
    <location>
        <begin position="292"/>
        <end position="302"/>
    </location>
</feature>
<dbReference type="GO" id="GO:0004674">
    <property type="term" value="F:protein serine/threonine kinase activity"/>
    <property type="evidence" value="ECO:0007669"/>
    <property type="project" value="UniProtKB-KW"/>
</dbReference>
<feature type="compositionally biased region" description="Low complexity" evidence="1">
    <location>
        <begin position="73"/>
        <end position="96"/>
    </location>
</feature>
<feature type="region of interest" description="Disordered" evidence="1">
    <location>
        <begin position="1"/>
        <end position="245"/>
    </location>
</feature>
<evidence type="ECO:0000313" key="2">
    <source>
        <dbReference type="EMBL" id="EPQ64354.1"/>
    </source>
</evidence>
<reference evidence="3" key="1">
    <citation type="journal article" date="2013" name="Nat. Genet.">
        <title>The wheat powdery mildew genome shows the unique evolution of an obligate biotroph.</title>
        <authorList>
            <person name="Wicker T."/>
            <person name="Oberhaensli S."/>
            <person name="Parlange F."/>
            <person name="Buchmann J.P."/>
            <person name="Shatalina M."/>
            <person name="Roffler S."/>
            <person name="Ben-David R."/>
            <person name="Dolezel J."/>
            <person name="Simkova H."/>
            <person name="Schulze-Lefert P."/>
            <person name="Spanu P.D."/>
            <person name="Bruggmann R."/>
            <person name="Amselem J."/>
            <person name="Quesneville H."/>
            <person name="Ver Loren van Themaat E."/>
            <person name="Paape T."/>
            <person name="Shimizu K.K."/>
            <person name="Keller B."/>
        </authorList>
    </citation>
    <scope>NUCLEOTIDE SEQUENCE [LARGE SCALE GENOMIC DNA]</scope>
    <source>
        <strain evidence="3">96224</strain>
    </source>
</reference>
<feature type="compositionally biased region" description="Polar residues" evidence="1">
    <location>
        <begin position="185"/>
        <end position="218"/>
    </location>
</feature>
<keyword evidence="2" id="KW-0808">Transferase</keyword>
<dbReference type="EMBL" id="KE375068">
    <property type="protein sequence ID" value="EPQ64354.1"/>
    <property type="molecule type" value="Genomic_DNA"/>
</dbReference>
<dbReference type="Proteomes" id="UP000053110">
    <property type="component" value="Unassembled WGS sequence"/>
</dbReference>
<evidence type="ECO:0000256" key="1">
    <source>
        <dbReference type="SAM" id="MobiDB-lite"/>
    </source>
</evidence>
<gene>
    <name evidence="2" type="ORF">BGT96224_538</name>
</gene>
<dbReference type="AlphaFoldDB" id="A0A656KIA7"/>
<feature type="compositionally biased region" description="Low complexity" evidence="1">
    <location>
        <begin position="38"/>
        <end position="50"/>
    </location>
</feature>
<proteinExistence type="predicted"/>
<feature type="compositionally biased region" description="Basic and acidic residues" evidence="1">
    <location>
        <begin position="143"/>
        <end position="166"/>
    </location>
</feature>
<feature type="compositionally biased region" description="Polar residues" evidence="1">
    <location>
        <begin position="97"/>
        <end position="108"/>
    </location>
</feature>
<keyword evidence="2" id="KW-0723">Serine/threonine-protein kinase</keyword>
<name>A0A656KIA7_BLUGR</name>